<dbReference type="Proteomes" id="UP000241890">
    <property type="component" value="Unassembled WGS sequence"/>
</dbReference>
<evidence type="ECO:0000313" key="4">
    <source>
        <dbReference type="Proteomes" id="UP000241890"/>
    </source>
</evidence>
<evidence type="ECO:0000313" key="3">
    <source>
        <dbReference type="EMBL" id="GBG34469.1"/>
    </source>
</evidence>
<dbReference type="InParanoid" id="A0A2R5GVW4"/>
<dbReference type="AlphaFoldDB" id="A0A2R5GVW4"/>
<comment type="caution">
    <text evidence="3">The sequence shown here is derived from an EMBL/GenBank/DDBJ whole genome shotgun (WGS) entry which is preliminary data.</text>
</comment>
<feature type="compositionally biased region" description="Polar residues" evidence="1">
    <location>
        <begin position="303"/>
        <end position="325"/>
    </location>
</feature>
<organism evidence="3 4">
    <name type="scientific">Hondaea fermentalgiana</name>
    <dbReference type="NCBI Taxonomy" id="2315210"/>
    <lineage>
        <taxon>Eukaryota</taxon>
        <taxon>Sar</taxon>
        <taxon>Stramenopiles</taxon>
        <taxon>Bigyra</taxon>
        <taxon>Labyrinthulomycetes</taxon>
        <taxon>Thraustochytrida</taxon>
        <taxon>Thraustochytriidae</taxon>
        <taxon>Hondaea</taxon>
    </lineage>
</organism>
<keyword evidence="2" id="KW-0732">Signal</keyword>
<reference evidence="3 4" key="1">
    <citation type="submission" date="2017-12" db="EMBL/GenBank/DDBJ databases">
        <title>Sequencing, de novo assembly and annotation of complete genome of a new Thraustochytrid species, strain FCC1311.</title>
        <authorList>
            <person name="Sedici K."/>
            <person name="Godart F."/>
            <person name="Aiese Cigliano R."/>
            <person name="Sanseverino W."/>
            <person name="Barakat M."/>
            <person name="Ortet P."/>
            <person name="Marechal E."/>
            <person name="Cagnac O."/>
            <person name="Amato A."/>
        </authorList>
    </citation>
    <scope>NUCLEOTIDE SEQUENCE [LARGE SCALE GENOMIC DNA]</scope>
</reference>
<feature type="region of interest" description="Disordered" evidence="1">
    <location>
        <begin position="302"/>
        <end position="378"/>
    </location>
</feature>
<gene>
    <name evidence="3" type="ORF">FCC1311_106932</name>
</gene>
<keyword evidence="4" id="KW-1185">Reference proteome</keyword>
<name>A0A2R5GVW4_9STRA</name>
<accession>A0A2R5GVW4</accession>
<feature type="signal peptide" evidence="2">
    <location>
        <begin position="1"/>
        <end position="22"/>
    </location>
</feature>
<feature type="compositionally biased region" description="Acidic residues" evidence="1">
    <location>
        <begin position="77"/>
        <end position="94"/>
    </location>
</feature>
<evidence type="ECO:0000256" key="1">
    <source>
        <dbReference type="SAM" id="MobiDB-lite"/>
    </source>
</evidence>
<sequence>MVLGMAGLVALQLALLTGYTHDSATEVGLARPATVDAQDNRGANADRDDGDDNIDSLETLDGAYDAEGNDDLGSGDTEIEAENNGEADGDDGVDDAAPLTVFSENWLSWMKMVEPDQGARKPIEFGHQAELDVDTWLAQSLARLTLPPARVPESGTAQPNSKDLQKIRRSVAHTLGKLESDEYKRAMVMEMSILDGILRDASSVFRVDFWITESLQPVLHRGSADLGFLLDDWGPSAESLRSEMAGLLAEAVSLTENPAASATLWEPLQDELTDFCRGAEPRTFNPCSEIEPKPLLLPVRASQAGSPRTNKGVDTSSVSNSIGASSQGGGEELGDDEELDTNGMAPPVRILDWDARKFSPKSPVRMERRGAPVPLDEL</sequence>
<evidence type="ECO:0000256" key="2">
    <source>
        <dbReference type="SAM" id="SignalP"/>
    </source>
</evidence>
<feature type="chain" id="PRO_5015325459" evidence="2">
    <location>
        <begin position="23"/>
        <end position="378"/>
    </location>
</feature>
<protein>
    <submittedName>
        <fullName evidence="3">Uncharacterized protein</fullName>
    </submittedName>
</protein>
<feature type="region of interest" description="Disordered" evidence="1">
    <location>
        <begin position="31"/>
        <end position="96"/>
    </location>
</feature>
<dbReference type="EMBL" id="BEYU01000196">
    <property type="protein sequence ID" value="GBG34469.1"/>
    <property type="molecule type" value="Genomic_DNA"/>
</dbReference>
<proteinExistence type="predicted"/>